<dbReference type="GO" id="GO:0030976">
    <property type="term" value="F:thiamine pyrophosphate binding"/>
    <property type="evidence" value="ECO:0007669"/>
    <property type="project" value="InterPro"/>
</dbReference>
<dbReference type="AlphaFoldDB" id="A0A0G0TMW0"/>
<name>A0A0G0TMW0_9BACT</name>
<sequence length="300" mass="33563">MAACSCPNHSNSEVHFADYYSENIYTWCTNCGNYGIHAAIKRALVSQNIKPCQTLLCFDIGCHGNGSDKIGGYRFHGLHGRVIPFACGASIANSKIKVVAFGGDGGTFGEGISHLILAIRANFNLMFVFHNNLNYGLTKGQASATTKRGVKMNSSPDGVTSDPINPMEFVLSLNPSFTARTFSGNINHATQVFEEGLKHKGFAFIEVLQSCPTYNHMTPHQWYQERVKDIKEIKNYDIHNLERAQKISKDLEKQIAIGVLYKKRHSLPFMERQSNRIGIKTELTEEVKNYSTKKLFDAFR</sequence>
<evidence type="ECO:0000313" key="4">
    <source>
        <dbReference type="EMBL" id="KKR78379.1"/>
    </source>
</evidence>
<proteinExistence type="predicted"/>
<dbReference type="InterPro" id="IPR029061">
    <property type="entry name" value="THDP-binding"/>
</dbReference>
<keyword evidence="1" id="KW-0560">Oxidoreductase</keyword>
<dbReference type="InterPro" id="IPR051457">
    <property type="entry name" value="2-oxoacid:Fd_oxidoreductase"/>
</dbReference>
<protein>
    <submittedName>
        <fullName evidence="4">2-oxoacid oxidoreductase, beta subunit</fullName>
    </submittedName>
</protein>
<evidence type="ECO:0000256" key="1">
    <source>
        <dbReference type="ARBA" id="ARBA00023002"/>
    </source>
</evidence>
<evidence type="ECO:0000313" key="5">
    <source>
        <dbReference type="Proteomes" id="UP000034292"/>
    </source>
</evidence>
<dbReference type="GO" id="GO:0045333">
    <property type="term" value="P:cellular respiration"/>
    <property type="evidence" value="ECO:0007669"/>
    <property type="project" value="UniProtKB-ARBA"/>
</dbReference>
<accession>A0A0G0TMW0</accession>
<dbReference type="Pfam" id="PF02775">
    <property type="entry name" value="TPP_enzyme_C"/>
    <property type="match status" value="1"/>
</dbReference>
<dbReference type="SUPFAM" id="SSF52518">
    <property type="entry name" value="Thiamin diphosphate-binding fold (THDP-binding)"/>
    <property type="match status" value="1"/>
</dbReference>
<dbReference type="EMBL" id="LBZV01000001">
    <property type="protein sequence ID" value="KKR78379.1"/>
    <property type="molecule type" value="Genomic_DNA"/>
</dbReference>
<dbReference type="InterPro" id="IPR032686">
    <property type="entry name" value="PFO_beta_C"/>
</dbReference>
<evidence type="ECO:0000259" key="3">
    <source>
        <dbReference type="Pfam" id="PF12367"/>
    </source>
</evidence>
<reference evidence="4 5" key="1">
    <citation type="journal article" date="2015" name="Nature">
        <title>rRNA introns, odd ribosomes, and small enigmatic genomes across a large radiation of phyla.</title>
        <authorList>
            <person name="Brown C.T."/>
            <person name="Hug L.A."/>
            <person name="Thomas B.C."/>
            <person name="Sharon I."/>
            <person name="Castelle C.J."/>
            <person name="Singh A."/>
            <person name="Wilkins M.J."/>
            <person name="Williams K.H."/>
            <person name="Banfield J.F."/>
        </authorList>
    </citation>
    <scope>NUCLEOTIDE SEQUENCE [LARGE SCALE GENOMIC DNA]</scope>
</reference>
<gene>
    <name evidence="4" type="ORF">UU23_C0001G0143</name>
</gene>
<feature type="domain" description="Thiamine pyrophosphate enzyme TPP-binding" evidence="2">
    <location>
        <begin position="59"/>
        <end position="207"/>
    </location>
</feature>
<dbReference type="GO" id="GO:0016625">
    <property type="term" value="F:oxidoreductase activity, acting on the aldehyde or oxo group of donors, iron-sulfur protein as acceptor"/>
    <property type="evidence" value="ECO:0007669"/>
    <property type="project" value="UniProtKB-ARBA"/>
</dbReference>
<dbReference type="Proteomes" id="UP000034292">
    <property type="component" value="Unassembled WGS sequence"/>
</dbReference>
<feature type="domain" description="Pyruvate ferredoxin oxidoreductase beta subunit C-terminal" evidence="3">
    <location>
        <begin position="211"/>
        <end position="272"/>
    </location>
</feature>
<dbReference type="InterPro" id="IPR011766">
    <property type="entry name" value="TPP_enzyme_TPP-bd"/>
</dbReference>
<dbReference type="PANTHER" id="PTHR48084:SF4">
    <property type="entry name" value="2-OXOGLUTARATE OXIDOREDUCTASE SUBUNIT KORB"/>
    <property type="match status" value="1"/>
</dbReference>
<dbReference type="PANTHER" id="PTHR48084">
    <property type="entry name" value="2-OXOGLUTARATE OXIDOREDUCTASE SUBUNIT KORB-RELATED"/>
    <property type="match status" value="1"/>
</dbReference>
<comment type="caution">
    <text evidence="4">The sequence shown here is derived from an EMBL/GenBank/DDBJ whole genome shotgun (WGS) entry which is preliminary data.</text>
</comment>
<organism evidence="4 5">
    <name type="scientific">Candidatus Curtissbacteria bacterium GW2011_GWA1_40_9</name>
    <dbReference type="NCBI Taxonomy" id="1618408"/>
    <lineage>
        <taxon>Bacteria</taxon>
        <taxon>Candidatus Curtissiibacteriota</taxon>
    </lineage>
</organism>
<dbReference type="Pfam" id="PF12367">
    <property type="entry name" value="PFO_beta_C"/>
    <property type="match status" value="1"/>
</dbReference>
<dbReference type="Gene3D" id="3.40.50.970">
    <property type="match status" value="1"/>
</dbReference>
<dbReference type="STRING" id="1618408.UU23_C0001G0143"/>
<evidence type="ECO:0000259" key="2">
    <source>
        <dbReference type="Pfam" id="PF02775"/>
    </source>
</evidence>